<evidence type="ECO:0000256" key="6">
    <source>
        <dbReference type="ARBA" id="ARBA00023136"/>
    </source>
</evidence>
<comment type="subunit">
    <text evidence="9 10">F-type ATPases have 2 components, CF(1) - the catalytic core - and CF(0) - the membrane proton channel. CF(1) has five subunits: alpha(3), beta(3), gamma(1), delta(1), epsilon(1). CF(0) has three main subunits: a, b and c.</text>
</comment>
<feature type="domain" description="ATP synthase F1 complex delta/epsilon subunit N-terminal" evidence="11">
    <location>
        <begin position="5"/>
        <end position="81"/>
    </location>
</feature>
<dbReference type="GO" id="GO:0012505">
    <property type="term" value="C:endomembrane system"/>
    <property type="evidence" value="ECO:0007669"/>
    <property type="project" value="UniProtKB-SubCell"/>
</dbReference>
<evidence type="ECO:0000256" key="5">
    <source>
        <dbReference type="ARBA" id="ARBA00023065"/>
    </source>
</evidence>
<comment type="caution">
    <text evidence="12">The sequence shown here is derived from an EMBL/GenBank/DDBJ whole genome shotgun (WGS) entry which is preliminary data.</text>
</comment>
<keyword evidence="7 9" id="KW-0139">CF(1)</keyword>
<keyword evidence="8 9" id="KW-0066">ATP synthesis</keyword>
<evidence type="ECO:0000256" key="9">
    <source>
        <dbReference type="HAMAP-Rule" id="MF_00530"/>
    </source>
</evidence>
<dbReference type="SUPFAM" id="SSF51344">
    <property type="entry name" value="Epsilon subunit of F1F0-ATP synthase N-terminal domain"/>
    <property type="match status" value="1"/>
</dbReference>
<gene>
    <name evidence="9" type="primary">atpC</name>
    <name evidence="12" type="ORF">IFJ97_06500</name>
</gene>
<evidence type="ECO:0000256" key="1">
    <source>
        <dbReference type="ARBA" id="ARBA00003543"/>
    </source>
</evidence>
<keyword evidence="6 9" id="KW-0472">Membrane</keyword>
<evidence type="ECO:0000259" key="11">
    <source>
        <dbReference type="Pfam" id="PF02823"/>
    </source>
</evidence>
<evidence type="ECO:0000313" key="13">
    <source>
        <dbReference type="Proteomes" id="UP000598633"/>
    </source>
</evidence>
<keyword evidence="4 9" id="KW-0813">Transport</keyword>
<comment type="subcellular location">
    <subcellularLocation>
        <location evidence="9">Cell membrane</location>
        <topology evidence="9">Peripheral membrane protein</topology>
    </subcellularLocation>
    <subcellularLocation>
        <location evidence="2">Endomembrane system</location>
        <topology evidence="2">Peripheral membrane protein</topology>
    </subcellularLocation>
</comment>
<accession>A0A8J7CNQ2</accession>
<dbReference type="GO" id="GO:0045259">
    <property type="term" value="C:proton-transporting ATP synthase complex"/>
    <property type="evidence" value="ECO:0007669"/>
    <property type="project" value="UniProtKB-KW"/>
</dbReference>
<keyword evidence="9" id="KW-0375">Hydrogen ion transport</keyword>
<dbReference type="Pfam" id="PF02823">
    <property type="entry name" value="ATP-synt_DE_N"/>
    <property type="match status" value="1"/>
</dbReference>
<dbReference type="PANTHER" id="PTHR13822:SF10">
    <property type="entry name" value="ATP SYNTHASE EPSILON CHAIN, CHLOROPLASTIC"/>
    <property type="match status" value="1"/>
</dbReference>
<sequence>MAETLRLEVVTPSRRVLESRASEVRVPGVLGELGVLPGHTPLLTSLGTGEVSWIDGDTTGRLVVQGGFAEIQPDTVTVLASIAETVDEIDVETARTTLAEAQEKLKTVDADDFDEVDNLVRLAEARISAAAGGGA</sequence>
<dbReference type="InterPro" id="IPR001469">
    <property type="entry name" value="ATP_synth_F1_dsu/esu"/>
</dbReference>
<dbReference type="CDD" id="cd12152">
    <property type="entry name" value="F1-ATPase_delta"/>
    <property type="match status" value="1"/>
</dbReference>
<dbReference type="Proteomes" id="UP000598633">
    <property type="component" value="Unassembled WGS sequence"/>
</dbReference>
<dbReference type="EMBL" id="JACXWA010000109">
    <property type="protein sequence ID" value="MBD3870993.1"/>
    <property type="molecule type" value="Genomic_DNA"/>
</dbReference>
<dbReference type="HAMAP" id="MF_00530">
    <property type="entry name" value="ATP_synth_epsil_bac"/>
    <property type="match status" value="1"/>
</dbReference>
<keyword evidence="5 9" id="KW-0406">Ion transport</keyword>
<evidence type="ECO:0000256" key="2">
    <source>
        <dbReference type="ARBA" id="ARBA00004184"/>
    </source>
</evidence>
<dbReference type="GO" id="GO:0005886">
    <property type="term" value="C:plasma membrane"/>
    <property type="evidence" value="ECO:0007669"/>
    <property type="project" value="UniProtKB-SubCell"/>
</dbReference>
<dbReference type="Gene3D" id="2.60.15.10">
    <property type="entry name" value="F0F1 ATP synthase delta/epsilon subunit, N-terminal"/>
    <property type="match status" value="1"/>
</dbReference>
<name>A0A8J7CNQ2_9BACT</name>
<comment type="function">
    <text evidence="1 9">Produces ATP from ADP in the presence of a proton gradient across the membrane.</text>
</comment>
<protein>
    <recommendedName>
        <fullName evidence="9">ATP synthase epsilon chain</fullName>
    </recommendedName>
    <alternativeName>
        <fullName evidence="9">ATP synthase F1 sector epsilon subunit</fullName>
    </alternativeName>
    <alternativeName>
        <fullName evidence="9">F-ATPase epsilon subunit</fullName>
    </alternativeName>
</protein>
<dbReference type="GO" id="GO:0005524">
    <property type="term" value="F:ATP binding"/>
    <property type="evidence" value="ECO:0007669"/>
    <property type="project" value="UniProtKB-UniRule"/>
</dbReference>
<evidence type="ECO:0000256" key="10">
    <source>
        <dbReference type="RuleBase" id="RU003656"/>
    </source>
</evidence>
<evidence type="ECO:0000313" key="12">
    <source>
        <dbReference type="EMBL" id="MBD3870993.1"/>
    </source>
</evidence>
<dbReference type="PANTHER" id="PTHR13822">
    <property type="entry name" value="ATP SYNTHASE DELTA/EPSILON CHAIN"/>
    <property type="match status" value="1"/>
</dbReference>
<evidence type="ECO:0000256" key="7">
    <source>
        <dbReference type="ARBA" id="ARBA00023196"/>
    </source>
</evidence>
<dbReference type="NCBIfam" id="TIGR01216">
    <property type="entry name" value="ATP_synt_epsi"/>
    <property type="match status" value="1"/>
</dbReference>
<keyword evidence="9" id="KW-1003">Cell membrane</keyword>
<reference evidence="12 13" key="1">
    <citation type="submission" date="2020-08" db="EMBL/GenBank/DDBJ databases">
        <title>Acidobacteriota in marine sediments use diverse sulfur dissimilation pathways.</title>
        <authorList>
            <person name="Wasmund K."/>
        </authorList>
    </citation>
    <scope>NUCLEOTIDE SEQUENCE [LARGE SCALE GENOMIC DNA]</scope>
    <source>
        <strain evidence="12">MAG AM3-A</strain>
    </source>
</reference>
<dbReference type="InterPro" id="IPR036771">
    <property type="entry name" value="ATPsynth_dsu/esu_N"/>
</dbReference>
<organism evidence="12 13">
    <name type="scientific">Candidatus Sulfomarinibacter kjeldsenii</name>
    <dbReference type="NCBI Taxonomy" id="2885994"/>
    <lineage>
        <taxon>Bacteria</taxon>
        <taxon>Pseudomonadati</taxon>
        <taxon>Acidobacteriota</taxon>
        <taxon>Thermoanaerobaculia</taxon>
        <taxon>Thermoanaerobaculales</taxon>
        <taxon>Candidatus Sulfomarinibacteraceae</taxon>
        <taxon>Candidatus Sulfomarinibacter</taxon>
    </lineage>
</organism>
<dbReference type="GO" id="GO:0046933">
    <property type="term" value="F:proton-transporting ATP synthase activity, rotational mechanism"/>
    <property type="evidence" value="ECO:0007669"/>
    <property type="project" value="UniProtKB-UniRule"/>
</dbReference>
<evidence type="ECO:0000256" key="8">
    <source>
        <dbReference type="ARBA" id="ARBA00023310"/>
    </source>
</evidence>
<evidence type="ECO:0000256" key="4">
    <source>
        <dbReference type="ARBA" id="ARBA00022448"/>
    </source>
</evidence>
<proteinExistence type="inferred from homology"/>
<dbReference type="AlphaFoldDB" id="A0A8J7CNQ2"/>
<comment type="similarity">
    <text evidence="3 9 10">Belongs to the ATPase epsilon chain family.</text>
</comment>
<dbReference type="NCBIfam" id="NF009980">
    <property type="entry name" value="PRK13446.1"/>
    <property type="match status" value="1"/>
</dbReference>
<evidence type="ECO:0000256" key="3">
    <source>
        <dbReference type="ARBA" id="ARBA00005712"/>
    </source>
</evidence>
<dbReference type="InterPro" id="IPR020546">
    <property type="entry name" value="ATP_synth_F1_dsu/esu_N"/>
</dbReference>